<keyword evidence="3" id="KW-1003">Cell membrane</keyword>
<feature type="transmembrane region" description="Helical" evidence="8">
    <location>
        <begin position="227"/>
        <end position="247"/>
    </location>
</feature>
<feature type="transmembrane region" description="Helical" evidence="8">
    <location>
        <begin position="65"/>
        <end position="86"/>
    </location>
</feature>
<reference evidence="9 10" key="1">
    <citation type="journal article" date="2009" name="BMC Genomics">
        <title>Complete genome sequence of the sugarcane nitrogen-fixing endophyte Gluconacetobacter diazotrophicus Pal5.</title>
        <authorList>
            <person name="Bertalan M."/>
            <person name="Albano R."/>
            <person name="Padua V."/>
            <person name="Rouws L."/>
            <person name="Rojas C."/>
            <person name="Hemerly A."/>
            <person name="Teixeira K."/>
            <person name="Schwab S."/>
            <person name="Araujo J."/>
            <person name="Oliveira A."/>
            <person name="Franca L."/>
            <person name="Magalhaes V."/>
            <person name="Alqueres S."/>
            <person name="Cardoso A."/>
            <person name="Almeida W."/>
            <person name="Loureiro M.M."/>
            <person name="Nogueira E."/>
            <person name="Cidade D."/>
            <person name="Oliveira D."/>
            <person name="Simao T."/>
            <person name="Macedo J."/>
            <person name="Valadao A."/>
            <person name="Dreschsel M."/>
            <person name="Freitas F."/>
            <person name="Vidal M."/>
            <person name="Guedes H."/>
            <person name="Rodrigues E."/>
            <person name="Meneses C."/>
            <person name="Brioso P."/>
            <person name="Pozzer L."/>
            <person name="Figueiredo D."/>
            <person name="Montano H."/>
            <person name="Junior J."/>
            <person name="Filho G."/>
            <person name="Flores V."/>
            <person name="Ferreira B."/>
            <person name="Branco A."/>
            <person name="Gonzalez P."/>
            <person name="Guillobel H."/>
            <person name="Lemos M."/>
            <person name="Seibel L."/>
            <person name="Macedo J."/>
            <person name="Alves-Ferreira M."/>
            <person name="Sachetto-Martins G."/>
            <person name="Coelho A."/>
            <person name="Santos E."/>
            <person name="Amaral G."/>
            <person name="Neves A."/>
            <person name="Pacheco A.B."/>
            <person name="Carvalho D."/>
            <person name="Lery L."/>
            <person name="Bisch P."/>
            <person name="Rossle S.C."/>
            <person name="Urmenyi T."/>
            <person name="Kruger W.V."/>
            <person name="Martins O."/>
            <person name="Baldani J.I."/>
            <person name="Ferreira P.C."/>
        </authorList>
    </citation>
    <scope>NUCLEOTIDE SEQUENCE [LARGE SCALE GENOMIC DNA]</scope>
    <source>
        <strain evidence="10">ATCC 49037 / DSM 5601 / CCUG 37298 / CIP 103539 / LMG 7603 / PAl5</strain>
    </source>
</reference>
<keyword evidence="4 8" id="KW-0812">Transmembrane</keyword>
<keyword evidence="5 8" id="KW-1133">Transmembrane helix</keyword>
<proteinExistence type="inferred from homology"/>
<feature type="transmembrane region" description="Helical" evidence="8">
    <location>
        <begin position="35"/>
        <end position="59"/>
    </location>
</feature>
<feature type="compositionally biased region" description="Basic and acidic residues" evidence="7">
    <location>
        <begin position="1"/>
        <end position="16"/>
    </location>
</feature>
<dbReference type="AlphaFoldDB" id="A9HNP1"/>
<feature type="transmembrane region" description="Helical" evidence="8">
    <location>
        <begin position="135"/>
        <end position="157"/>
    </location>
</feature>
<dbReference type="KEGG" id="gdi:GDI2535"/>
<feature type="transmembrane region" description="Helical" evidence="8">
    <location>
        <begin position="196"/>
        <end position="215"/>
    </location>
</feature>
<feature type="transmembrane region" description="Helical" evidence="8">
    <location>
        <begin position="98"/>
        <end position="123"/>
    </location>
</feature>
<feature type="region of interest" description="Disordered" evidence="7">
    <location>
        <begin position="1"/>
        <end position="27"/>
    </location>
</feature>
<comment type="subcellular location">
    <subcellularLocation>
        <location evidence="1">Cell membrane</location>
        <topology evidence="1">Multi-pass membrane protein</topology>
    </subcellularLocation>
</comment>
<evidence type="ECO:0000313" key="10">
    <source>
        <dbReference type="Proteomes" id="UP000001176"/>
    </source>
</evidence>
<sequence length="518" mass="55923">MTTPERRRDPEEDRMAAEGQGARAGGLGRAATSGVLWLMVQSLAARGIGFVSQLALAWLLTPADFGVIGLAYTVFGIANALVSFGVDDVLLQRQKVMTLWSAPAFWVCLSLGLLGMVGMLVAAPFAASWYHSPELVGLIAALAIATPIKTLATVPSVRIRADMDFRFLAAYNTFEIMALQLGTILLAWLGCGAYSFAIPIPVLAVIKAALFWWKAPPRIGRAIRKVQLQYILGSSSTVFATRTIIEIVNQGDYIVLGLIASHSVVGLYFFAFRFSAQPVRMLAGNFINVLLPAFAQLRSDPHRQTEAALKACRLLAYIVVPFCFLQAVLAGPGLHFLFGERWMRAVPFVQILSLGLPFDAVSWITGSLLSARREFRLGLMFAVISAPLFFGLAIAGGLADSALGVAMAVAFYYFTYPPLCSLLILRRCGVPVGRVMELYVMPFVISAVAMGLGYASSLLPGVRAHDLSRVIAIGTVGTGLYPVLLFMLRRDVFDQLAGRFGGMLGKFRRVKGGVAQAA</sequence>
<evidence type="ECO:0000256" key="5">
    <source>
        <dbReference type="ARBA" id="ARBA00022989"/>
    </source>
</evidence>
<feature type="transmembrane region" description="Helical" evidence="8">
    <location>
        <begin position="467"/>
        <end position="488"/>
    </location>
</feature>
<dbReference type="GO" id="GO:0005886">
    <property type="term" value="C:plasma membrane"/>
    <property type="evidence" value="ECO:0007669"/>
    <property type="project" value="UniProtKB-SubCell"/>
</dbReference>
<comment type="similarity">
    <text evidence="2">Belongs to the polysaccharide synthase family.</text>
</comment>
<feature type="transmembrane region" description="Helical" evidence="8">
    <location>
        <begin position="314"/>
        <end position="338"/>
    </location>
</feature>
<evidence type="ECO:0000256" key="8">
    <source>
        <dbReference type="SAM" id="Phobius"/>
    </source>
</evidence>
<feature type="transmembrane region" description="Helical" evidence="8">
    <location>
        <begin position="253"/>
        <end position="272"/>
    </location>
</feature>
<dbReference type="PANTHER" id="PTHR30250">
    <property type="entry name" value="PST FAMILY PREDICTED COLANIC ACID TRANSPORTER"/>
    <property type="match status" value="1"/>
</dbReference>
<evidence type="ECO:0000256" key="2">
    <source>
        <dbReference type="ARBA" id="ARBA00007430"/>
    </source>
</evidence>
<evidence type="ECO:0000256" key="3">
    <source>
        <dbReference type="ARBA" id="ARBA00022475"/>
    </source>
</evidence>
<evidence type="ECO:0000256" key="6">
    <source>
        <dbReference type="ARBA" id="ARBA00023136"/>
    </source>
</evidence>
<dbReference type="InterPro" id="IPR050833">
    <property type="entry name" value="Poly_Biosynth_Transport"/>
</dbReference>
<dbReference type="CDD" id="cd13127">
    <property type="entry name" value="MATE_tuaB_like"/>
    <property type="match status" value="1"/>
</dbReference>
<feature type="transmembrane region" description="Helical" evidence="8">
    <location>
        <begin position="437"/>
        <end position="455"/>
    </location>
</feature>
<evidence type="ECO:0000313" key="9">
    <source>
        <dbReference type="EMBL" id="CAP56478.1"/>
    </source>
</evidence>
<name>A9HNP1_GLUDA</name>
<dbReference type="EMBL" id="AM889285">
    <property type="protein sequence ID" value="CAP56478.1"/>
    <property type="molecule type" value="Genomic_DNA"/>
</dbReference>
<dbReference type="Pfam" id="PF13440">
    <property type="entry name" value="Polysacc_synt_3"/>
    <property type="match status" value="1"/>
</dbReference>
<evidence type="ECO:0000256" key="7">
    <source>
        <dbReference type="SAM" id="MobiDB-lite"/>
    </source>
</evidence>
<feature type="transmembrane region" description="Helical" evidence="8">
    <location>
        <begin position="344"/>
        <end position="365"/>
    </location>
</feature>
<dbReference type="Proteomes" id="UP000001176">
    <property type="component" value="Chromosome"/>
</dbReference>
<dbReference type="PANTHER" id="PTHR30250:SF10">
    <property type="entry name" value="LIPOPOLYSACCHARIDE BIOSYNTHESIS PROTEIN WZXC"/>
    <property type="match status" value="1"/>
</dbReference>
<protein>
    <submittedName>
        <fullName evidence="9">Putative lipopolysaccharide biosynthesis protein</fullName>
    </submittedName>
</protein>
<organism evidence="9 10">
    <name type="scientific">Gluconacetobacter diazotrophicus (strain ATCC 49037 / DSM 5601 / CCUG 37298 / CIP 103539 / LMG 7603 / PAl5)</name>
    <dbReference type="NCBI Taxonomy" id="272568"/>
    <lineage>
        <taxon>Bacteria</taxon>
        <taxon>Pseudomonadati</taxon>
        <taxon>Pseudomonadota</taxon>
        <taxon>Alphaproteobacteria</taxon>
        <taxon>Acetobacterales</taxon>
        <taxon>Acetobacteraceae</taxon>
        <taxon>Gluconacetobacter</taxon>
    </lineage>
</organism>
<keyword evidence="10" id="KW-1185">Reference proteome</keyword>
<feature type="transmembrane region" description="Helical" evidence="8">
    <location>
        <begin position="169"/>
        <end position="190"/>
    </location>
</feature>
<keyword evidence="6 8" id="KW-0472">Membrane</keyword>
<evidence type="ECO:0000256" key="1">
    <source>
        <dbReference type="ARBA" id="ARBA00004651"/>
    </source>
</evidence>
<accession>A9HNP1</accession>
<feature type="transmembrane region" description="Helical" evidence="8">
    <location>
        <begin position="405"/>
        <end position="425"/>
    </location>
</feature>
<gene>
    <name evidence="9" type="primary">gumJ</name>
    <name evidence="9" type="ordered locus">GDI2535</name>
</gene>
<evidence type="ECO:0000256" key="4">
    <source>
        <dbReference type="ARBA" id="ARBA00022692"/>
    </source>
</evidence>
<feature type="transmembrane region" description="Helical" evidence="8">
    <location>
        <begin position="377"/>
        <end position="399"/>
    </location>
</feature>